<accession>A0A6A4H646</accession>
<proteinExistence type="predicted"/>
<keyword evidence="5" id="KW-1185">Reference proteome</keyword>
<dbReference type="Gene3D" id="3.40.50.720">
    <property type="entry name" value="NAD(P)-binding Rossmann-like Domain"/>
    <property type="match status" value="1"/>
</dbReference>
<evidence type="ECO:0000313" key="5">
    <source>
        <dbReference type="Proteomes" id="UP000799118"/>
    </source>
</evidence>
<dbReference type="GO" id="GO:0005737">
    <property type="term" value="C:cytoplasm"/>
    <property type="evidence" value="ECO:0007669"/>
    <property type="project" value="TreeGrafter"/>
</dbReference>
<evidence type="ECO:0000259" key="3">
    <source>
        <dbReference type="Pfam" id="PF05368"/>
    </source>
</evidence>
<dbReference type="Proteomes" id="UP000799118">
    <property type="component" value="Unassembled WGS sequence"/>
</dbReference>
<feature type="signal peptide" evidence="1">
    <location>
        <begin position="1"/>
        <end position="19"/>
    </location>
</feature>
<evidence type="ECO:0000256" key="1">
    <source>
        <dbReference type="SAM" id="SignalP"/>
    </source>
</evidence>
<dbReference type="GO" id="GO:0004029">
    <property type="term" value="F:aldehyde dehydrogenase (NAD+) activity"/>
    <property type="evidence" value="ECO:0007669"/>
    <property type="project" value="TreeGrafter"/>
</dbReference>
<sequence>MSTQPLSIFLLGATGYVGGEVLVSLSTDFPTFPIRALARNLSPNKITQLQSLHPKVQVVEGTLADVDLIEAEAAKADIVINVASAGDMESISAILRGLKQRSGLASSSIPTPIYIHMSGAGLAGDNARGELIAPERLWRDTEFSLNDIKEKSLSSASEAIVEASKSGGIRTMILLPGLIYGVGQGIYKSSLAHRMMLNFAAQAGHSGTFGPGRNVLGLIHVKDVASAVSAVLRGALNGSTIGEGEKGFYFVISKYLISTSEFCGIIGDALFDNGLISKPGSSPFSASITDAAPPIYLIFGSSTFCRAERLVNELGWTAEHTDPSSLSENLPYEIELAVKEAGVVFKKGN</sequence>
<feature type="domain" description="NAD-dependent epimerase/dehydratase" evidence="2">
    <location>
        <begin position="158"/>
        <end position="234"/>
    </location>
</feature>
<dbReference type="PANTHER" id="PTHR48079:SF6">
    <property type="entry name" value="NAD(P)-BINDING DOMAIN-CONTAINING PROTEIN-RELATED"/>
    <property type="match status" value="1"/>
</dbReference>
<dbReference type="AlphaFoldDB" id="A0A6A4H646"/>
<feature type="chain" id="PRO_5025578363" evidence="1">
    <location>
        <begin position="20"/>
        <end position="349"/>
    </location>
</feature>
<reference evidence="4" key="1">
    <citation type="journal article" date="2019" name="Environ. Microbiol.">
        <title>Fungal ecological strategies reflected in gene transcription - a case study of two litter decomposers.</title>
        <authorList>
            <person name="Barbi F."/>
            <person name="Kohler A."/>
            <person name="Barry K."/>
            <person name="Baskaran P."/>
            <person name="Daum C."/>
            <person name="Fauchery L."/>
            <person name="Ihrmark K."/>
            <person name="Kuo A."/>
            <person name="LaButti K."/>
            <person name="Lipzen A."/>
            <person name="Morin E."/>
            <person name="Grigoriev I.V."/>
            <person name="Henrissat B."/>
            <person name="Lindahl B."/>
            <person name="Martin F."/>
        </authorList>
    </citation>
    <scope>NUCLEOTIDE SEQUENCE</scope>
    <source>
        <strain evidence="4">JB14</strain>
    </source>
</reference>
<name>A0A6A4H646_9AGAR</name>
<gene>
    <name evidence="4" type="ORF">BT96DRAFT_924580</name>
</gene>
<organism evidence="4 5">
    <name type="scientific">Gymnopus androsaceus JB14</name>
    <dbReference type="NCBI Taxonomy" id="1447944"/>
    <lineage>
        <taxon>Eukaryota</taxon>
        <taxon>Fungi</taxon>
        <taxon>Dikarya</taxon>
        <taxon>Basidiomycota</taxon>
        <taxon>Agaricomycotina</taxon>
        <taxon>Agaricomycetes</taxon>
        <taxon>Agaricomycetidae</taxon>
        <taxon>Agaricales</taxon>
        <taxon>Marasmiineae</taxon>
        <taxon>Omphalotaceae</taxon>
        <taxon>Gymnopus</taxon>
    </lineage>
</organism>
<dbReference type="InterPro" id="IPR036291">
    <property type="entry name" value="NAD(P)-bd_dom_sf"/>
</dbReference>
<evidence type="ECO:0000313" key="4">
    <source>
        <dbReference type="EMBL" id="KAE9392675.1"/>
    </source>
</evidence>
<dbReference type="Pfam" id="PF05368">
    <property type="entry name" value="NmrA"/>
    <property type="match status" value="1"/>
</dbReference>
<dbReference type="InterPro" id="IPR008030">
    <property type="entry name" value="NmrA-like"/>
</dbReference>
<dbReference type="PANTHER" id="PTHR48079">
    <property type="entry name" value="PROTEIN YEEZ"/>
    <property type="match status" value="1"/>
</dbReference>
<dbReference type="SUPFAM" id="SSF51735">
    <property type="entry name" value="NAD(P)-binding Rossmann-fold domains"/>
    <property type="match status" value="1"/>
</dbReference>
<feature type="domain" description="NmrA-like" evidence="3">
    <location>
        <begin position="8"/>
        <end position="87"/>
    </location>
</feature>
<dbReference type="Pfam" id="PF01370">
    <property type="entry name" value="Epimerase"/>
    <property type="match status" value="1"/>
</dbReference>
<dbReference type="InterPro" id="IPR001509">
    <property type="entry name" value="Epimerase_deHydtase"/>
</dbReference>
<evidence type="ECO:0000259" key="2">
    <source>
        <dbReference type="Pfam" id="PF01370"/>
    </source>
</evidence>
<dbReference type="InterPro" id="IPR051783">
    <property type="entry name" value="NAD(P)-dependent_oxidoreduct"/>
</dbReference>
<dbReference type="OrthoDB" id="2130169at2759"/>
<dbReference type="EMBL" id="ML769590">
    <property type="protein sequence ID" value="KAE9392675.1"/>
    <property type="molecule type" value="Genomic_DNA"/>
</dbReference>
<protein>
    <submittedName>
        <fullName evidence="4">NAD(P)-binding protein</fullName>
    </submittedName>
</protein>
<keyword evidence="1" id="KW-0732">Signal</keyword>